<feature type="domain" description="HAMP" evidence="17">
    <location>
        <begin position="184"/>
        <end position="238"/>
    </location>
</feature>
<dbReference type="InterPro" id="IPR003660">
    <property type="entry name" value="HAMP_dom"/>
</dbReference>
<dbReference type="Proteomes" id="UP000231637">
    <property type="component" value="Chromosome"/>
</dbReference>
<keyword evidence="7" id="KW-0418">Kinase</keyword>
<dbReference type="Pfam" id="PF00989">
    <property type="entry name" value="PAS"/>
    <property type="match status" value="1"/>
</dbReference>
<evidence type="ECO:0000313" key="18">
    <source>
        <dbReference type="EMBL" id="ATX81248.1"/>
    </source>
</evidence>
<evidence type="ECO:0000259" key="16">
    <source>
        <dbReference type="PROSITE" id="PS50113"/>
    </source>
</evidence>
<dbReference type="SUPFAM" id="SSF55785">
    <property type="entry name" value="PYP-like sensor domain (PAS domain)"/>
    <property type="match status" value="2"/>
</dbReference>
<dbReference type="InterPro" id="IPR000014">
    <property type="entry name" value="PAS"/>
</dbReference>
<keyword evidence="8" id="KW-0067">ATP-binding</keyword>
<dbReference type="InterPro" id="IPR000700">
    <property type="entry name" value="PAS-assoc_C"/>
</dbReference>
<dbReference type="NCBIfam" id="TIGR00229">
    <property type="entry name" value="sensory_box"/>
    <property type="match status" value="2"/>
</dbReference>
<keyword evidence="5" id="KW-0808">Transferase</keyword>
<protein>
    <recommendedName>
        <fullName evidence="3">histidine kinase</fullName>
        <ecNumber evidence="3">2.7.13.3</ecNumber>
    </recommendedName>
</protein>
<dbReference type="Gene3D" id="3.30.565.10">
    <property type="entry name" value="Histidine kinase-like ATPase, C-terminal domain"/>
    <property type="match status" value="1"/>
</dbReference>
<evidence type="ECO:0000256" key="12">
    <source>
        <dbReference type="SAM" id="Phobius"/>
    </source>
</evidence>
<dbReference type="Gene3D" id="1.10.287.130">
    <property type="match status" value="1"/>
</dbReference>
<proteinExistence type="predicted"/>
<dbReference type="InterPro" id="IPR035965">
    <property type="entry name" value="PAS-like_dom_sf"/>
</dbReference>
<accession>A0A2K8L1R5</accession>
<feature type="coiled-coil region" evidence="11">
    <location>
        <begin position="230"/>
        <end position="260"/>
    </location>
</feature>
<dbReference type="Pfam" id="PF00072">
    <property type="entry name" value="Response_reg"/>
    <property type="match status" value="1"/>
</dbReference>
<dbReference type="InterPro" id="IPR036890">
    <property type="entry name" value="HATPase_C_sf"/>
</dbReference>
<dbReference type="InterPro" id="IPR013767">
    <property type="entry name" value="PAS_fold"/>
</dbReference>
<dbReference type="InterPro" id="IPR003661">
    <property type="entry name" value="HisK_dim/P_dom"/>
</dbReference>
<dbReference type="InterPro" id="IPR036097">
    <property type="entry name" value="HisK_dim/P_sf"/>
</dbReference>
<keyword evidence="12" id="KW-1133">Transmembrane helix</keyword>
<keyword evidence="11" id="KW-0175">Coiled coil</keyword>
<feature type="domain" description="PAS" evidence="15">
    <location>
        <begin position="250"/>
        <end position="316"/>
    </location>
</feature>
<dbReference type="EC" id="2.7.13.3" evidence="3"/>
<name>A0A2K8L1R5_9PROT</name>
<dbReference type="Pfam" id="PF17152">
    <property type="entry name" value="CHASE8"/>
    <property type="match status" value="1"/>
</dbReference>
<dbReference type="AlphaFoldDB" id="A0A2K8L1R5"/>
<evidence type="ECO:0000259" key="13">
    <source>
        <dbReference type="PROSITE" id="PS50109"/>
    </source>
</evidence>
<evidence type="ECO:0000256" key="7">
    <source>
        <dbReference type="ARBA" id="ARBA00022777"/>
    </source>
</evidence>
<evidence type="ECO:0000313" key="19">
    <source>
        <dbReference type="Proteomes" id="UP000231637"/>
    </source>
</evidence>
<comment type="catalytic activity">
    <reaction evidence="1">
        <text>ATP + protein L-histidine = ADP + protein N-phospho-L-histidine.</text>
        <dbReference type="EC" id="2.7.13.3"/>
    </reaction>
</comment>
<feature type="coiled-coil region" evidence="11">
    <location>
        <begin position="367"/>
        <end position="394"/>
    </location>
</feature>
<keyword evidence="12" id="KW-0472">Membrane</keyword>
<dbReference type="Gene3D" id="6.10.340.10">
    <property type="match status" value="1"/>
</dbReference>
<dbReference type="PANTHER" id="PTHR43065:SF42">
    <property type="entry name" value="TWO-COMPONENT SENSOR PPRA"/>
    <property type="match status" value="1"/>
</dbReference>
<dbReference type="SUPFAM" id="SSF158472">
    <property type="entry name" value="HAMP domain-like"/>
    <property type="match status" value="1"/>
</dbReference>
<evidence type="ECO:0000256" key="10">
    <source>
        <dbReference type="PROSITE-ProRule" id="PRU00169"/>
    </source>
</evidence>
<dbReference type="GO" id="GO:0000155">
    <property type="term" value="F:phosphorelay sensor kinase activity"/>
    <property type="evidence" value="ECO:0007669"/>
    <property type="project" value="InterPro"/>
</dbReference>
<feature type="domain" description="Response regulatory" evidence="14">
    <location>
        <begin position="777"/>
        <end position="893"/>
    </location>
</feature>
<dbReference type="InterPro" id="IPR003594">
    <property type="entry name" value="HATPase_dom"/>
</dbReference>
<feature type="transmembrane region" description="Helical" evidence="12">
    <location>
        <begin position="16"/>
        <end position="35"/>
    </location>
</feature>
<dbReference type="PROSITE" id="PS50113">
    <property type="entry name" value="PAC"/>
    <property type="match status" value="2"/>
</dbReference>
<evidence type="ECO:0000259" key="14">
    <source>
        <dbReference type="PROSITE" id="PS50110"/>
    </source>
</evidence>
<sequence length="896" mass="99732">MNRTSSTSIQRQLQRFFILTLVITVLIMGAVWSIYNRTLLEQEAERVLIVESDIIGSAARPALMFNDQRMASELLRAMKFDPDISVVKLFTSDGDVLYTYTADDVSPELGKAIDFRSNPGSAFNDGSLHLYRTVTHKEDTVGMIYLESRLNYLQESQNASALTVIMVMAGSLLLGVLLASTLQRRIAKPISSLASVMHKMASKSDYSLRAEEYAYNRETSDLLSGFNRMADEIQNSFAKIEEKNLQLQESERRFRSIIEQVPMPVLISRKSDGKMLFYNQAVAQLLAIDPSASKVFHTLNYYRHPEDRSKVIGKLRDEGTLVGYEMEAVKSDGTPFWISLSVSQIGFEGEEVLCSTFMDITDQKEIEKRLEVEVSERTQELKSARDELQSTLDNMMDVYYRIATDGSVEWVSSAITPLLGYSVDESIGKPMQLFWPDSPPFSEAVAALSANDGVMMNHEIQLQHRQGKTVWSSISAHLVLDGNMEAKAIEGVVRDISLLVEAEERKQEMEKKMAHVQRLESLGVLAGGIAHDFNNILAGIMGNAELAELNQHSNLPVDRELKSIINGSVRAADLCRQMLAYSGQGALIRESVNLSSLVKETVHLIDVSVSKKVAITFDLQADIPPIFADKTQMQQIIMNLITNASESMDEKSSGEIRVSTGSVHAGRRELDSPFMEEKRPEGEYVFLEVIDNGCGMDEQVLGRMFDPFFSTKFTGRGLGMSAVLGIVRSHGGTIHVESSPGSGTRFRALLPVYLEAPAVEVVDGDTDHEELADNNLTILVVDDEAMVRSIFERMFNKLGFKVLLAADGEEGLRCYREHKHQIDAVFLDMTMPKMDGRETLSKMREMGIKVPVVVCSGYRGESVSSQFDDAPPDAFLQKPFSLQSLQQVLGICLNGD</sequence>
<dbReference type="SUPFAM" id="SSF55874">
    <property type="entry name" value="ATPase domain of HSP90 chaperone/DNA topoisomerase II/histidine kinase"/>
    <property type="match status" value="1"/>
</dbReference>
<dbReference type="CDD" id="cd06225">
    <property type="entry name" value="HAMP"/>
    <property type="match status" value="1"/>
</dbReference>
<dbReference type="SUPFAM" id="SSF52172">
    <property type="entry name" value="CheY-like"/>
    <property type="match status" value="1"/>
</dbReference>
<dbReference type="CDD" id="cd17546">
    <property type="entry name" value="REC_hyHK_CKI1_RcsC-like"/>
    <property type="match status" value="1"/>
</dbReference>
<organism evidence="18 19">
    <name type="scientific">Mariprofundus ferrinatatus</name>
    <dbReference type="NCBI Taxonomy" id="1921087"/>
    <lineage>
        <taxon>Bacteria</taxon>
        <taxon>Pseudomonadati</taxon>
        <taxon>Pseudomonadota</taxon>
        <taxon>Candidatius Mariprofundia</taxon>
        <taxon>Mariprofundales</taxon>
        <taxon>Mariprofundaceae</taxon>
        <taxon>Mariprofundus</taxon>
    </lineage>
</organism>
<dbReference type="InterPro" id="IPR004358">
    <property type="entry name" value="Sig_transdc_His_kin-like_C"/>
</dbReference>
<evidence type="ECO:0000256" key="4">
    <source>
        <dbReference type="ARBA" id="ARBA00022553"/>
    </source>
</evidence>
<evidence type="ECO:0000256" key="8">
    <source>
        <dbReference type="ARBA" id="ARBA00022840"/>
    </source>
</evidence>
<dbReference type="SMART" id="SM00387">
    <property type="entry name" value="HATPase_c"/>
    <property type="match status" value="1"/>
</dbReference>
<feature type="modified residue" description="4-aspartylphosphate" evidence="10">
    <location>
        <position position="828"/>
    </location>
</feature>
<dbReference type="SMART" id="SM00091">
    <property type="entry name" value="PAS"/>
    <property type="match status" value="2"/>
</dbReference>
<dbReference type="InterPro" id="IPR001789">
    <property type="entry name" value="Sig_transdc_resp-reg_receiver"/>
</dbReference>
<keyword evidence="9" id="KW-0902">Two-component regulatory system</keyword>
<evidence type="ECO:0000259" key="17">
    <source>
        <dbReference type="PROSITE" id="PS50885"/>
    </source>
</evidence>
<dbReference type="PANTHER" id="PTHR43065">
    <property type="entry name" value="SENSOR HISTIDINE KINASE"/>
    <property type="match status" value="1"/>
</dbReference>
<feature type="domain" description="PAC" evidence="16">
    <location>
        <begin position="456"/>
        <end position="508"/>
    </location>
</feature>
<dbReference type="PROSITE" id="PS50110">
    <property type="entry name" value="RESPONSE_REGULATORY"/>
    <property type="match status" value="1"/>
</dbReference>
<dbReference type="Gene3D" id="3.30.450.20">
    <property type="entry name" value="PAS domain"/>
    <property type="match status" value="2"/>
</dbReference>
<dbReference type="CDD" id="cd00082">
    <property type="entry name" value="HisKA"/>
    <property type="match status" value="1"/>
</dbReference>
<evidence type="ECO:0000256" key="6">
    <source>
        <dbReference type="ARBA" id="ARBA00022741"/>
    </source>
</evidence>
<keyword evidence="4 10" id="KW-0597">Phosphoprotein</keyword>
<evidence type="ECO:0000256" key="9">
    <source>
        <dbReference type="ARBA" id="ARBA00023012"/>
    </source>
</evidence>
<dbReference type="InterPro" id="IPR011006">
    <property type="entry name" value="CheY-like_superfamily"/>
</dbReference>
<reference evidence="18 19" key="1">
    <citation type="submission" date="2016-12" db="EMBL/GenBank/DDBJ databases">
        <title>Isolation and genomic insights into novel planktonic Zetaproteobacteria from stratified waters of the Chesapeake Bay.</title>
        <authorList>
            <person name="McAllister S.M."/>
            <person name="Kato S."/>
            <person name="Chan C.S."/>
            <person name="Chiu B.K."/>
            <person name="Field E.K."/>
        </authorList>
    </citation>
    <scope>NUCLEOTIDE SEQUENCE [LARGE SCALE GENOMIC DNA]</scope>
    <source>
        <strain evidence="18 19">CP-8</strain>
    </source>
</reference>
<feature type="domain" description="PAC" evidence="16">
    <location>
        <begin position="322"/>
        <end position="372"/>
    </location>
</feature>
<evidence type="ECO:0000256" key="5">
    <source>
        <dbReference type="ARBA" id="ARBA00022679"/>
    </source>
</evidence>
<dbReference type="SMART" id="SM00388">
    <property type="entry name" value="HisKA"/>
    <property type="match status" value="1"/>
</dbReference>
<dbReference type="SMART" id="SM00304">
    <property type="entry name" value="HAMP"/>
    <property type="match status" value="1"/>
</dbReference>
<comment type="subcellular location">
    <subcellularLocation>
        <location evidence="2">Membrane</location>
    </subcellularLocation>
</comment>
<evidence type="ECO:0000256" key="2">
    <source>
        <dbReference type="ARBA" id="ARBA00004370"/>
    </source>
</evidence>
<gene>
    <name evidence="18" type="ORF">Ga0123462_0373</name>
</gene>
<dbReference type="PROSITE" id="PS50885">
    <property type="entry name" value="HAMP"/>
    <property type="match status" value="1"/>
</dbReference>
<dbReference type="EMBL" id="CP018800">
    <property type="protein sequence ID" value="ATX81248.1"/>
    <property type="molecule type" value="Genomic_DNA"/>
</dbReference>
<evidence type="ECO:0000256" key="11">
    <source>
        <dbReference type="SAM" id="Coils"/>
    </source>
</evidence>
<keyword evidence="6" id="KW-0547">Nucleotide-binding</keyword>
<evidence type="ECO:0000259" key="15">
    <source>
        <dbReference type="PROSITE" id="PS50112"/>
    </source>
</evidence>
<keyword evidence="12" id="KW-0812">Transmembrane</keyword>
<dbReference type="PROSITE" id="PS50109">
    <property type="entry name" value="HIS_KIN"/>
    <property type="match status" value="1"/>
</dbReference>
<dbReference type="GO" id="GO:0016020">
    <property type="term" value="C:membrane"/>
    <property type="evidence" value="ECO:0007669"/>
    <property type="project" value="UniProtKB-SubCell"/>
</dbReference>
<dbReference type="Pfam" id="PF00672">
    <property type="entry name" value="HAMP"/>
    <property type="match status" value="1"/>
</dbReference>
<evidence type="ECO:0000256" key="3">
    <source>
        <dbReference type="ARBA" id="ARBA00012438"/>
    </source>
</evidence>
<keyword evidence="19" id="KW-1185">Reference proteome</keyword>
<dbReference type="PRINTS" id="PR00344">
    <property type="entry name" value="BCTRLSENSOR"/>
</dbReference>
<feature type="domain" description="PAS" evidence="15">
    <location>
        <begin position="384"/>
        <end position="438"/>
    </location>
</feature>
<dbReference type="SMART" id="SM00448">
    <property type="entry name" value="REC"/>
    <property type="match status" value="1"/>
</dbReference>
<dbReference type="PROSITE" id="PS50112">
    <property type="entry name" value="PAS"/>
    <property type="match status" value="2"/>
</dbReference>
<dbReference type="InterPro" id="IPR033417">
    <property type="entry name" value="CHASE8"/>
</dbReference>
<dbReference type="Pfam" id="PF13426">
    <property type="entry name" value="PAS_9"/>
    <property type="match status" value="1"/>
</dbReference>
<dbReference type="Gene3D" id="3.40.50.2300">
    <property type="match status" value="1"/>
</dbReference>
<dbReference type="KEGG" id="mfn:Ga0123462_0373"/>
<dbReference type="InterPro" id="IPR005467">
    <property type="entry name" value="His_kinase_dom"/>
</dbReference>
<evidence type="ECO:0000256" key="1">
    <source>
        <dbReference type="ARBA" id="ARBA00000085"/>
    </source>
</evidence>
<dbReference type="CDD" id="cd00130">
    <property type="entry name" value="PAS"/>
    <property type="match status" value="2"/>
</dbReference>
<dbReference type="SUPFAM" id="SSF47384">
    <property type="entry name" value="Homodimeric domain of signal transducing histidine kinase"/>
    <property type="match status" value="1"/>
</dbReference>
<feature type="domain" description="Histidine kinase" evidence="13">
    <location>
        <begin position="528"/>
        <end position="754"/>
    </location>
</feature>
<dbReference type="Pfam" id="PF02518">
    <property type="entry name" value="HATPase_c"/>
    <property type="match status" value="1"/>
</dbReference>